<feature type="chain" id="PRO_5016713193" evidence="1">
    <location>
        <begin position="30"/>
        <end position="446"/>
    </location>
</feature>
<dbReference type="PANTHER" id="PTHR33546:SF1">
    <property type="entry name" value="LARGE, MULTIFUNCTIONAL SECRETED PROTEIN"/>
    <property type="match status" value="1"/>
</dbReference>
<dbReference type="InterPro" id="IPR054539">
    <property type="entry name" value="Beta-prop_PDH"/>
</dbReference>
<name>A0A368XCM3_9BURK</name>
<accession>A0A368XCM3</accession>
<dbReference type="Pfam" id="PF22807">
    <property type="entry name" value="TrAA12"/>
    <property type="match status" value="2"/>
</dbReference>
<sequence>MPAPQHLRLALPALCAAAALALLSGCGEASRLPETGVAGSAPQLPAPSTSLIPTVKVAPVEGWAADAAPKPAPGMTVTAFARGLSHPRWITVLPNGDVLVAESNKPANAGEGKPPSLRGWVQGLFMKRAGAGVPSADRITLLRDADGDGVAEVRSVLLQGLTSPFGMALVGQTLFIANADAVVKLPYQVGQTQVTAQPTKLVDLPAKINHHWTKNLIASADGKKLYVTVGSNSNIGENGLENEEGRAAIWEVDAETGQHRVYASGLRNPNGMAWEPGSGKLWTVVNERDELGNDLVPDYLTAVEEGAFYGWPWSYFGQHVDERVTPARPEMVAKARVPDYALGAHVAPLGLAMGDSKVLGGKFGTGAFIGNHGSWNRKPPSGYKVVFVSFVDGKPQGLPRDVLTGFLTEDGKALGRPVGVALDQRGGLLVADDVGNAVWRVGAPGG</sequence>
<dbReference type="InterPro" id="IPR011042">
    <property type="entry name" value="6-blade_b-propeller_TolB-like"/>
</dbReference>
<keyword evidence="4" id="KW-1185">Reference proteome</keyword>
<feature type="domain" description="Pyrroloquinoline quinone-dependent pyranose dehydrogenase beta-propeller" evidence="2">
    <location>
        <begin position="336"/>
        <end position="439"/>
    </location>
</feature>
<protein>
    <submittedName>
        <fullName evidence="3">Glucose/arabinose dehydrogenase</fullName>
    </submittedName>
</protein>
<dbReference type="SUPFAM" id="SSF50952">
    <property type="entry name" value="Soluble quinoprotein glucose dehydrogenase"/>
    <property type="match status" value="1"/>
</dbReference>
<keyword evidence="1" id="KW-0732">Signal</keyword>
<organism evidence="3 4">
    <name type="scientific">Pseudorhodoferax soli</name>
    <dbReference type="NCBI Taxonomy" id="545864"/>
    <lineage>
        <taxon>Bacteria</taxon>
        <taxon>Pseudomonadati</taxon>
        <taxon>Pseudomonadota</taxon>
        <taxon>Betaproteobacteria</taxon>
        <taxon>Burkholderiales</taxon>
        <taxon>Comamonadaceae</taxon>
    </lineage>
</organism>
<dbReference type="PANTHER" id="PTHR33546">
    <property type="entry name" value="LARGE, MULTIFUNCTIONAL SECRETED PROTEIN-RELATED"/>
    <property type="match status" value="1"/>
</dbReference>
<evidence type="ECO:0000259" key="2">
    <source>
        <dbReference type="Pfam" id="PF22807"/>
    </source>
</evidence>
<dbReference type="Gene3D" id="2.120.10.30">
    <property type="entry name" value="TolB, C-terminal domain"/>
    <property type="match status" value="1"/>
</dbReference>
<proteinExistence type="predicted"/>
<evidence type="ECO:0000313" key="3">
    <source>
        <dbReference type="EMBL" id="RCW63784.1"/>
    </source>
</evidence>
<gene>
    <name evidence="3" type="ORF">DES41_1172</name>
</gene>
<evidence type="ECO:0000256" key="1">
    <source>
        <dbReference type="SAM" id="SignalP"/>
    </source>
</evidence>
<dbReference type="RefSeq" id="WP_114472504.1">
    <property type="nucleotide sequence ID" value="NZ_QPJK01000017.1"/>
</dbReference>
<dbReference type="OrthoDB" id="9770043at2"/>
<dbReference type="Proteomes" id="UP000252884">
    <property type="component" value="Unassembled WGS sequence"/>
</dbReference>
<dbReference type="InterPro" id="IPR011041">
    <property type="entry name" value="Quinoprot_gluc/sorb_DH_b-prop"/>
</dbReference>
<evidence type="ECO:0000313" key="4">
    <source>
        <dbReference type="Proteomes" id="UP000252884"/>
    </source>
</evidence>
<dbReference type="EMBL" id="QPJK01000017">
    <property type="protein sequence ID" value="RCW63784.1"/>
    <property type="molecule type" value="Genomic_DNA"/>
</dbReference>
<feature type="domain" description="Pyrroloquinoline quinone-dependent pyranose dehydrogenase beta-propeller" evidence="2">
    <location>
        <begin position="146"/>
        <end position="292"/>
    </location>
</feature>
<feature type="signal peptide" evidence="1">
    <location>
        <begin position="1"/>
        <end position="29"/>
    </location>
</feature>
<dbReference type="AlphaFoldDB" id="A0A368XCM3"/>
<comment type="caution">
    <text evidence="3">The sequence shown here is derived from an EMBL/GenBank/DDBJ whole genome shotgun (WGS) entry which is preliminary data.</text>
</comment>
<reference evidence="3 4" key="1">
    <citation type="submission" date="2018-07" db="EMBL/GenBank/DDBJ databases">
        <title>Genomic Encyclopedia of Type Strains, Phase IV (KMG-IV): sequencing the most valuable type-strain genomes for metagenomic binning, comparative biology and taxonomic classification.</title>
        <authorList>
            <person name="Goeker M."/>
        </authorList>
    </citation>
    <scope>NUCLEOTIDE SEQUENCE [LARGE SCALE GENOMIC DNA]</scope>
    <source>
        <strain evidence="3 4">DSM 21634</strain>
    </source>
</reference>